<evidence type="ECO:0000259" key="7">
    <source>
        <dbReference type="Pfam" id="PF01602"/>
    </source>
</evidence>
<accession>A0A9Q0GYW9</accession>
<comment type="function">
    <text evidence="5">Subunit of novel type of clathrin- or non-clathrin-associated protein coat involved in targeting proteins from the trans-Golgi network (TGN) to the endosomal-lysosomal system.</text>
</comment>
<keyword evidence="2 5" id="KW-0813">Transport</keyword>
<dbReference type="OrthoDB" id="29308at2759"/>
<evidence type="ECO:0000256" key="5">
    <source>
        <dbReference type="PIRNR" id="PIRNR037097"/>
    </source>
</evidence>
<keyword evidence="9" id="KW-1185">Reference proteome</keyword>
<evidence type="ECO:0000313" key="9">
    <source>
        <dbReference type="Proteomes" id="UP001141806"/>
    </source>
</evidence>
<dbReference type="GO" id="GO:0016192">
    <property type="term" value="P:vesicle-mediated transport"/>
    <property type="evidence" value="ECO:0007669"/>
    <property type="project" value="UniProtKB-UniRule"/>
</dbReference>
<feature type="domain" description="Clathrin/coatomer adaptor adaptin-like N-terminal" evidence="7">
    <location>
        <begin position="53"/>
        <end position="595"/>
    </location>
</feature>
<evidence type="ECO:0000256" key="3">
    <source>
        <dbReference type="ARBA" id="ARBA00022927"/>
    </source>
</evidence>
<comment type="caution">
    <text evidence="8">The sequence shown here is derived from an EMBL/GenBank/DDBJ whole genome shotgun (WGS) entry which is preliminary data.</text>
</comment>
<protein>
    <recommendedName>
        <fullName evidence="5">AP-4 complex subunit epsilon</fullName>
    </recommendedName>
</protein>
<dbReference type="GO" id="GO:0012505">
    <property type="term" value="C:endomembrane system"/>
    <property type="evidence" value="ECO:0007669"/>
    <property type="project" value="UniProtKB-SubCell"/>
</dbReference>
<proteinExistence type="inferred from homology"/>
<dbReference type="PIRSF" id="PIRSF037097">
    <property type="entry name" value="AP4_complex_epsilon"/>
    <property type="match status" value="1"/>
</dbReference>
<dbReference type="PANTHER" id="PTHR22780">
    <property type="entry name" value="ADAPTIN, ALPHA/GAMMA/EPSILON"/>
    <property type="match status" value="1"/>
</dbReference>
<keyword evidence="3 5" id="KW-0653">Protein transport</keyword>
<organism evidence="8 9">
    <name type="scientific">Protea cynaroides</name>
    <dbReference type="NCBI Taxonomy" id="273540"/>
    <lineage>
        <taxon>Eukaryota</taxon>
        <taxon>Viridiplantae</taxon>
        <taxon>Streptophyta</taxon>
        <taxon>Embryophyta</taxon>
        <taxon>Tracheophyta</taxon>
        <taxon>Spermatophyta</taxon>
        <taxon>Magnoliopsida</taxon>
        <taxon>Proteales</taxon>
        <taxon>Proteaceae</taxon>
        <taxon>Protea</taxon>
    </lineage>
</organism>
<comment type="subcellular location">
    <subcellularLocation>
        <location evidence="1">Endomembrane system</location>
    </subcellularLocation>
</comment>
<dbReference type="SUPFAM" id="SSF48371">
    <property type="entry name" value="ARM repeat"/>
    <property type="match status" value="1"/>
</dbReference>
<dbReference type="GO" id="GO:0006886">
    <property type="term" value="P:intracellular protein transport"/>
    <property type="evidence" value="ECO:0007669"/>
    <property type="project" value="UniProtKB-UniRule"/>
</dbReference>
<dbReference type="EMBL" id="JAMYWD010000011">
    <property type="protein sequence ID" value="KAJ4956736.1"/>
    <property type="molecule type" value="Genomic_DNA"/>
</dbReference>
<dbReference type="GO" id="GO:0030124">
    <property type="term" value="C:AP-4 adaptor complex"/>
    <property type="evidence" value="ECO:0007669"/>
    <property type="project" value="UniProtKB-UniRule"/>
</dbReference>
<dbReference type="InterPro" id="IPR011989">
    <property type="entry name" value="ARM-like"/>
</dbReference>
<evidence type="ECO:0000256" key="2">
    <source>
        <dbReference type="ARBA" id="ARBA00022448"/>
    </source>
</evidence>
<feature type="compositionally biased region" description="Polar residues" evidence="6">
    <location>
        <begin position="806"/>
        <end position="816"/>
    </location>
</feature>
<evidence type="ECO:0000256" key="1">
    <source>
        <dbReference type="ARBA" id="ARBA00004308"/>
    </source>
</evidence>
<dbReference type="InterPro" id="IPR017109">
    <property type="entry name" value="AP4_complex_esu"/>
</dbReference>
<dbReference type="InterPro" id="IPR002553">
    <property type="entry name" value="Clathrin/coatomer_adapt-like_N"/>
</dbReference>
<gene>
    <name evidence="8" type="ORF">NE237_013519</name>
</gene>
<evidence type="ECO:0000313" key="8">
    <source>
        <dbReference type="EMBL" id="KAJ4956736.1"/>
    </source>
</evidence>
<keyword evidence="4 5" id="KW-0472">Membrane</keyword>
<feature type="region of interest" description="Disordered" evidence="6">
    <location>
        <begin position="731"/>
        <end position="845"/>
    </location>
</feature>
<name>A0A9Q0GYW9_9MAGN</name>
<dbReference type="Proteomes" id="UP001141806">
    <property type="component" value="Unassembled WGS sequence"/>
</dbReference>
<comment type="subunit">
    <text evidence="5">Adaptor protein complex 4 (AP-4) is a heterotetramer composed of two large adaptins, a medium adaptin and a small adaptin.</text>
</comment>
<evidence type="ECO:0000256" key="4">
    <source>
        <dbReference type="ARBA" id="ARBA00023136"/>
    </source>
</evidence>
<evidence type="ECO:0000256" key="6">
    <source>
        <dbReference type="SAM" id="MobiDB-lite"/>
    </source>
</evidence>
<keyword evidence="5" id="KW-0333">Golgi apparatus</keyword>
<dbReference type="Pfam" id="PF01602">
    <property type="entry name" value="Adaptin_N"/>
    <property type="match status" value="1"/>
</dbReference>
<reference evidence="8" key="1">
    <citation type="journal article" date="2023" name="Plant J.">
        <title>The genome of the king protea, Protea cynaroides.</title>
        <authorList>
            <person name="Chang J."/>
            <person name="Duong T.A."/>
            <person name="Schoeman C."/>
            <person name="Ma X."/>
            <person name="Roodt D."/>
            <person name="Barker N."/>
            <person name="Li Z."/>
            <person name="Van de Peer Y."/>
            <person name="Mizrachi E."/>
        </authorList>
    </citation>
    <scope>NUCLEOTIDE SEQUENCE</scope>
    <source>
        <tissue evidence="8">Young leaves</tissue>
    </source>
</reference>
<feature type="compositionally biased region" description="Low complexity" evidence="6">
    <location>
        <begin position="735"/>
        <end position="749"/>
    </location>
</feature>
<comment type="similarity">
    <text evidence="5">Belongs to the adaptor complexes large subunit family.</text>
</comment>
<feature type="compositionally biased region" description="Basic and acidic residues" evidence="6">
    <location>
        <begin position="774"/>
        <end position="788"/>
    </location>
</feature>
<dbReference type="Gene3D" id="1.25.10.10">
    <property type="entry name" value="Leucine-rich Repeat Variant"/>
    <property type="match status" value="1"/>
</dbReference>
<feature type="compositionally biased region" description="Polar residues" evidence="6">
    <location>
        <begin position="750"/>
        <end position="770"/>
    </location>
</feature>
<dbReference type="InterPro" id="IPR050840">
    <property type="entry name" value="Adaptor_Complx_Large_Subunit"/>
</dbReference>
<dbReference type="InterPro" id="IPR016024">
    <property type="entry name" value="ARM-type_fold"/>
</dbReference>
<dbReference type="AlphaFoldDB" id="A0A9Q0GYW9"/>
<sequence>MEQLKTIGRELAMGSQGGWGQSKEFLDLVKSIGEARSKAEEDRIVMNEIETLKRRITEPDITKRKMKEYIIRLVYVEMLGHDASFGYIHAVKMTHDDSLLLKRTGYLAVTLFLNEDHDLIILIVNTIQKDLKSDNYLVVSAALTAVCKLINEETIPAVLPQVVELLGHPKEAVRKKAIMALHRFYQRAPSSVAHLLSNFRKRLCDNDPGVMGATLCPLFDLIAADADSYKDLVISFVNILKQVAECRLPKSYDYHQMPAPFIQIRLLKILALLGNGDKQASEHMFTVLGDIFKRCDPSSNIGNAVLYECICCVSSIHSSPKLLESAAEVTSRFLKSDSHNLKYMGIDALGRLIKINPETAEEHQLAVIDCLEDPDDTLKRKTFELLYKMTKPSNVEVIVDRMIDYMISINDNHYKTEIASRCVELAEQFAPSNQWFIQTMNKVFEHAGDLVNVKVAHNLMRLIAEGFGEDDEAADSQLRSSAVESYLRIIGEPKLPSLFLQVICWVLGEYGTADGKFSASYVTGKLCDVAEAHPSDDIVKAYAVTAIMKISAFEIEVGRKVELLPECQSLIDELSASHSTDLQQRAYELQTVLSLDARAVASIMPSDASCEDIEVHKSLPFLDGYVQEALVKGAQPYIPQNEQSGMANISNFRSQAHHVPSTHGLRFEAYELPQPPVASRIQPVPLTASKELVPVSETTYPQENVRAASVPSVSETGPFELKLQLDGVQKKWGRPTYSPTAPSTSNSSSQKAVNGVSQLVQGTVVSQTRNMPYDSRKPQVEVSSEKQKLAASLFGGSSSKREKRLTSTSHRTSRVQTHAVEKSQMPTATVASTEHAAEKAPQPPPLDLLDLGEPTPGDTIPPLDPFKQLEGLLGPSDVSSVASSAVSVSKSSDIISQYAENPMSAVGGTVANMAPASFDYINLLSGLPNLANRDIHGGSAATHVAPVKKGPNPQDSLERDALARQVGVTPSSTSPNLFSDLLG</sequence>